<protein>
    <submittedName>
        <fullName evidence="1">Protein vac14 homolog</fullName>
    </submittedName>
</protein>
<evidence type="ECO:0000313" key="1">
    <source>
        <dbReference type="EMBL" id="GFN83394.1"/>
    </source>
</evidence>
<evidence type="ECO:0000313" key="2">
    <source>
        <dbReference type="Proteomes" id="UP000735302"/>
    </source>
</evidence>
<dbReference type="PANTHER" id="PTHR16023">
    <property type="entry name" value="TAX1 BINDING PROTEIN-RELATED"/>
    <property type="match status" value="1"/>
</dbReference>
<sequence length="110" mass="12432">MLVLLPEMLDGLFQILGDNSNEVRKMCQNLLAEFLEGIRRAKQGINYTDMANILIIHSQNSDDLIQFTDAISWLREFILLAGRSMLPHIAGILNAVLPCLSYSDEGRKRV</sequence>
<dbReference type="SUPFAM" id="SSF48371">
    <property type="entry name" value="ARM repeat"/>
    <property type="match status" value="1"/>
</dbReference>
<dbReference type="InterPro" id="IPR011989">
    <property type="entry name" value="ARM-like"/>
</dbReference>
<name>A0AAV3YLM7_9GAST</name>
<accession>A0AAV3YLM7</accession>
<comment type="caution">
    <text evidence="1">The sequence shown here is derived from an EMBL/GenBank/DDBJ whole genome shotgun (WGS) entry which is preliminary data.</text>
</comment>
<dbReference type="EMBL" id="BLXT01001194">
    <property type="protein sequence ID" value="GFN83394.1"/>
    <property type="molecule type" value="Genomic_DNA"/>
</dbReference>
<dbReference type="GO" id="GO:0010008">
    <property type="term" value="C:endosome membrane"/>
    <property type="evidence" value="ECO:0007669"/>
    <property type="project" value="TreeGrafter"/>
</dbReference>
<dbReference type="GO" id="GO:0070772">
    <property type="term" value="C:PAS complex"/>
    <property type="evidence" value="ECO:0007669"/>
    <property type="project" value="InterPro"/>
</dbReference>
<gene>
    <name evidence="1" type="ORF">PoB_000990000</name>
</gene>
<keyword evidence="2" id="KW-1185">Reference proteome</keyword>
<dbReference type="PANTHER" id="PTHR16023:SF0">
    <property type="entry name" value="PROTEIN VAC14 HOMOLOG"/>
    <property type="match status" value="1"/>
</dbReference>
<organism evidence="1 2">
    <name type="scientific">Plakobranchus ocellatus</name>
    <dbReference type="NCBI Taxonomy" id="259542"/>
    <lineage>
        <taxon>Eukaryota</taxon>
        <taxon>Metazoa</taxon>
        <taxon>Spiralia</taxon>
        <taxon>Lophotrochozoa</taxon>
        <taxon>Mollusca</taxon>
        <taxon>Gastropoda</taxon>
        <taxon>Heterobranchia</taxon>
        <taxon>Euthyneura</taxon>
        <taxon>Panpulmonata</taxon>
        <taxon>Sacoglossa</taxon>
        <taxon>Placobranchoidea</taxon>
        <taxon>Plakobranchidae</taxon>
        <taxon>Plakobranchus</taxon>
    </lineage>
</organism>
<dbReference type="Gene3D" id="1.25.10.10">
    <property type="entry name" value="Leucine-rich Repeat Variant"/>
    <property type="match status" value="1"/>
</dbReference>
<proteinExistence type="predicted"/>
<dbReference type="AlphaFoldDB" id="A0AAV3YLM7"/>
<dbReference type="GO" id="GO:0006661">
    <property type="term" value="P:phosphatidylinositol biosynthetic process"/>
    <property type="evidence" value="ECO:0007669"/>
    <property type="project" value="InterPro"/>
</dbReference>
<reference evidence="1 2" key="1">
    <citation type="journal article" date="2021" name="Elife">
        <title>Chloroplast acquisition without the gene transfer in kleptoplastic sea slugs, Plakobranchus ocellatus.</title>
        <authorList>
            <person name="Maeda T."/>
            <person name="Takahashi S."/>
            <person name="Yoshida T."/>
            <person name="Shimamura S."/>
            <person name="Takaki Y."/>
            <person name="Nagai Y."/>
            <person name="Toyoda A."/>
            <person name="Suzuki Y."/>
            <person name="Arimoto A."/>
            <person name="Ishii H."/>
            <person name="Satoh N."/>
            <person name="Nishiyama T."/>
            <person name="Hasebe M."/>
            <person name="Maruyama T."/>
            <person name="Minagawa J."/>
            <person name="Obokata J."/>
            <person name="Shigenobu S."/>
        </authorList>
    </citation>
    <scope>NUCLEOTIDE SEQUENCE [LARGE SCALE GENOMIC DNA]</scope>
</reference>
<dbReference type="InterPro" id="IPR026825">
    <property type="entry name" value="Vac14"/>
</dbReference>
<dbReference type="Proteomes" id="UP000735302">
    <property type="component" value="Unassembled WGS sequence"/>
</dbReference>
<dbReference type="InterPro" id="IPR016024">
    <property type="entry name" value="ARM-type_fold"/>
</dbReference>